<name>A0A2P2NSU1_RHIMU</name>
<sequence length="23" mass="2781">MRQWSFLARVGFRVSQQNLSKEL</sequence>
<protein>
    <submittedName>
        <fullName evidence="1">Uncharacterized protein</fullName>
    </submittedName>
</protein>
<organism evidence="1">
    <name type="scientific">Rhizophora mucronata</name>
    <name type="common">Asiatic mangrove</name>
    <dbReference type="NCBI Taxonomy" id="61149"/>
    <lineage>
        <taxon>Eukaryota</taxon>
        <taxon>Viridiplantae</taxon>
        <taxon>Streptophyta</taxon>
        <taxon>Embryophyta</taxon>
        <taxon>Tracheophyta</taxon>
        <taxon>Spermatophyta</taxon>
        <taxon>Magnoliopsida</taxon>
        <taxon>eudicotyledons</taxon>
        <taxon>Gunneridae</taxon>
        <taxon>Pentapetalae</taxon>
        <taxon>rosids</taxon>
        <taxon>fabids</taxon>
        <taxon>Malpighiales</taxon>
        <taxon>Rhizophoraceae</taxon>
        <taxon>Rhizophora</taxon>
    </lineage>
</organism>
<reference evidence="1" key="1">
    <citation type="submission" date="2018-02" db="EMBL/GenBank/DDBJ databases">
        <title>Rhizophora mucronata_Transcriptome.</title>
        <authorList>
            <person name="Meera S.P."/>
            <person name="Sreeshan A."/>
            <person name="Augustine A."/>
        </authorList>
    </citation>
    <scope>NUCLEOTIDE SEQUENCE</scope>
    <source>
        <tissue evidence="1">Leaf</tissue>
    </source>
</reference>
<evidence type="ECO:0000313" key="1">
    <source>
        <dbReference type="EMBL" id="MBX45568.1"/>
    </source>
</evidence>
<accession>A0A2P2NSU1</accession>
<dbReference type="EMBL" id="GGEC01065084">
    <property type="protein sequence ID" value="MBX45568.1"/>
    <property type="molecule type" value="Transcribed_RNA"/>
</dbReference>
<dbReference type="AlphaFoldDB" id="A0A2P2NSU1"/>
<proteinExistence type="predicted"/>